<dbReference type="EMBL" id="BPVZ01000039">
    <property type="protein sequence ID" value="GKV13678.1"/>
    <property type="molecule type" value="Genomic_DNA"/>
</dbReference>
<dbReference type="Pfam" id="PF13087">
    <property type="entry name" value="AAA_12"/>
    <property type="match status" value="1"/>
</dbReference>
<evidence type="ECO:0000259" key="1">
    <source>
        <dbReference type="Pfam" id="PF13087"/>
    </source>
</evidence>
<dbReference type="AlphaFoldDB" id="A0AAV5JML4"/>
<reference evidence="2 3" key="1">
    <citation type="journal article" date="2021" name="Commun. Biol.">
        <title>The genome of Shorea leprosula (Dipterocarpaceae) highlights the ecological relevance of drought in aseasonal tropical rainforests.</title>
        <authorList>
            <person name="Ng K.K.S."/>
            <person name="Kobayashi M.J."/>
            <person name="Fawcett J.A."/>
            <person name="Hatakeyama M."/>
            <person name="Paape T."/>
            <person name="Ng C.H."/>
            <person name="Ang C.C."/>
            <person name="Tnah L.H."/>
            <person name="Lee C.T."/>
            <person name="Nishiyama T."/>
            <person name="Sese J."/>
            <person name="O'Brien M.J."/>
            <person name="Copetti D."/>
            <person name="Mohd Noor M.I."/>
            <person name="Ong R.C."/>
            <person name="Putra M."/>
            <person name="Sireger I.Z."/>
            <person name="Indrioko S."/>
            <person name="Kosugi Y."/>
            <person name="Izuno A."/>
            <person name="Isagi Y."/>
            <person name="Lee S.L."/>
            <person name="Shimizu K.K."/>
        </authorList>
    </citation>
    <scope>NUCLEOTIDE SEQUENCE [LARGE SCALE GENOMIC DNA]</scope>
    <source>
        <strain evidence="2">214</strain>
    </source>
</reference>
<proteinExistence type="predicted"/>
<protein>
    <recommendedName>
        <fullName evidence="1">DNA2/NAM7 helicase-like C-terminal domain-containing protein</fullName>
    </recommendedName>
</protein>
<accession>A0AAV5JML4</accession>
<dbReference type="InterPro" id="IPR027417">
    <property type="entry name" value="P-loop_NTPase"/>
</dbReference>
<evidence type="ECO:0000313" key="3">
    <source>
        <dbReference type="Proteomes" id="UP001054252"/>
    </source>
</evidence>
<comment type="caution">
    <text evidence="2">The sequence shown here is derived from an EMBL/GenBank/DDBJ whole genome shotgun (WGS) entry which is preliminary data.</text>
</comment>
<organism evidence="2 3">
    <name type="scientific">Rubroshorea leprosula</name>
    <dbReference type="NCBI Taxonomy" id="152421"/>
    <lineage>
        <taxon>Eukaryota</taxon>
        <taxon>Viridiplantae</taxon>
        <taxon>Streptophyta</taxon>
        <taxon>Embryophyta</taxon>
        <taxon>Tracheophyta</taxon>
        <taxon>Spermatophyta</taxon>
        <taxon>Magnoliopsida</taxon>
        <taxon>eudicotyledons</taxon>
        <taxon>Gunneridae</taxon>
        <taxon>Pentapetalae</taxon>
        <taxon>rosids</taxon>
        <taxon>malvids</taxon>
        <taxon>Malvales</taxon>
        <taxon>Dipterocarpaceae</taxon>
        <taxon>Rubroshorea</taxon>
    </lineage>
</organism>
<dbReference type="Gene3D" id="3.40.50.300">
    <property type="entry name" value="P-loop containing nucleotide triphosphate hydrolases"/>
    <property type="match status" value="1"/>
</dbReference>
<dbReference type="InterPro" id="IPR041679">
    <property type="entry name" value="DNA2/NAM7-like_C"/>
</dbReference>
<keyword evidence="3" id="KW-1185">Reference proteome</keyword>
<sequence length="227" mass="25400">MYLMMQLVCYCVNNFGASSCKLENTSFDFVIIREAAVTSNCILDGSTKEPSLNARQNFYGDVIMPMLPVKHSMHELILNWSSKAIYRGKIKGHASFATHILSSLENVKTMTLCLLQPQSSFGSSRCIMEEKKDEEDRTLNEGEGVKQRLLFHMQIDLLTQGGVQASNIGIITACVMLVLLLTMLRSNEDWPEDTSTVNVASSWSTTPLDTTKCKMDTSYYSRSGRLV</sequence>
<name>A0AAV5JML4_9ROSI</name>
<gene>
    <name evidence="2" type="ORF">SLEP1_g24665</name>
</gene>
<feature type="domain" description="DNA2/NAM7 helicase-like C-terminal" evidence="1">
    <location>
        <begin position="62"/>
        <end position="188"/>
    </location>
</feature>
<evidence type="ECO:0000313" key="2">
    <source>
        <dbReference type="EMBL" id="GKV13678.1"/>
    </source>
</evidence>
<dbReference type="Proteomes" id="UP001054252">
    <property type="component" value="Unassembled WGS sequence"/>
</dbReference>